<evidence type="ECO:0000313" key="2">
    <source>
        <dbReference type="EMBL" id="MYM94053.1"/>
    </source>
</evidence>
<dbReference type="RefSeq" id="WP_161083241.1">
    <property type="nucleotide sequence ID" value="NZ_WWCX01000010.1"/>
</dbReference>
<proteinExistence type="predicted"/>
<feature type="chain" id="PRO_5033001120" evidence="1">
    <location>
        <begin position="21"/>
        <end position="148"/>
    </location>
</feature>
<name>A0A845GHJ4_9BURK</name>
<gene>
    <name evidence="2" type="ORF">GTP90_09305</name>
</gene>
<evidence type="ECO:0000256" key="1">
    <source>
        <dbReference type="SAM" id="SignalP"/>
    </source>
</evidence>
<reference evidence="2" key="1">
    <citation type="submission" date="2019-12" db="EMBL/GenBank/DDBJ databases">
        <title>Novel species isolated from a subtropical stream in China.</title>
        <authorList>
            <person name="Lu H."/>
        </authorList>
    </citation>
    <scope>NUCLEOTIDE SEQUENCE [LARGE SCALE GENOMIC DNA]</scope>
    <source>
        <strain evidence="2">FT81W</strain>
    </source>
</reference>
<accession>A0A845GHJ4</accession>
<protein>
    <submittedName>
        <fullName evidence="2">Uncharacterized protein</fullName>
    </submittedName>
</protein>
<evidence type="ECO:0000313" key="3">
    <source>
        <dbReference type="Proteomes" id="UP000447355"/>
    </source>
</evidence>
<feature type="signal peptide" evidence="1">
    <location>
        <begin position="1"/>
        <end position="20"/>
    </location>
</feature>
<dbReference type="EMBL" id="WWCX01000010">
    <property type="protein sequence ID" value="MYM94053.1"/>
    <property type="molecule type" value="Genomic_DNA"/>
</dbReference>
<sequence>MKFKTFLIASALSVGFSASAATKDEQSGIKQIEDIRRSFFMPVATNSLCPEEYRVSAEKFAAFRSNALMYLDYLQASVDLSAKPQFESARTEITGNDIPATFLAKATKIYRKYPPAEAQSLFCASLNRMFDGEIIELLMRGEQKRRGE</sequence>
<comment type="caution">
    <text evidence="2">The sequence shown here is derived from an EMBL/GenBank/DDBJ whole genome shotgun (WGS) entry which is preliminary data.</text>
</comment>
<keyword evidence="1" id="KW-0732">Signal</keyword>
<dbReference type="Proteomes" id="UP000447355">
    <property type="component" value="Unassembled WGS sequence"/>
</dbReference>
<dbReference type="AlphaFoldDB" id="A0A845GHJ4"/>
<organism evidence="2 3">
    <name type="scientific">Duganella vulcania</name>
    <dbReference type="NCBI Taxonomy" id="2692166"/>
    <lineage>
        <taxon>Bacteria</taxon>
        <taxon>Pseudomonadati</taxon>
        <taxon>Pseudomonadota</taxon>
        <taxon>Betaproteobacteria</taxon>
        <taxon>Burkholderiales</taxon>
        <taxon>Oxalobacteraceae</taxon>
        <taxon>Telluria group</taxon>
        <taxon>Duganella</taxon>
    </lineage>
</organism>